<evidence type="ECO:0000259" key="1">
    <source>
        <dbReference type="PROSITE" id="PS51094"/>
    </source>
</evidence>
<evidence type="ECO:0000313" key="2">
    <source>
        <dbReference type="EMBL" id="GAB13793.1"/>
    </source>
</evidence>
<gene>
    <name evidence="2" type="ORF">ARGLB_048_00170</name>
</gene>
<keyword evidence="3" id="KW-1185">Reference proteome</keyword>
<sequence length="152" mass="16170">MITLVPDLIYRRARFADRNELFHRVAEDLLAGGYVKESWADALSAREAAYPTGLPVPGGVAIPHTDASHVLKDALVVVTLDKPIEFGEMGAAAGSTLSVETVFVLVVADPSGHVKFLSKTIRAIQDRAFIENLASAETAEDIQAAVTAKLAA</sequence>
<dbReference type="PROSITE" id="PS51094">
    <property type="entry name" value="PTS_EIIA_TYPE_2"/>
    <property type="match status" value="1"/>
</dbReference>
<feature type="domain" description="PTS EIIA type-2" evidence="1">
    <location>
        <begin position="2"/>
        <end position="149"/>
    </location>
</feature>
<keyword evidence="2" id="KW-0808">Transferase</keyword>
<dbReference type="GO" id="GO:0016740">
    <property type="term" value="F:transferase activity"/>
    <property type="evidence" value="ECO:0007669"/>
    <property type="project" value="UniProtKB-KW"/>
</dbReference>
<dbReference type="SUPFAM" id="SSF55804">
    <property type="entry name" value="Phoshotransferase/anion transport protein"/>
    <property type="match status" value="1"/>
</dbReference>
<dbReference type="AlphaFoldDB" id="H0QLU2"/>
<dbReference type="EMBL" id="BAEG01000048">
    <property type="protein sequence ID" value="GAB13793.1"/>
    <property type="molecule type" value="Genomic_DNA"/>
</dbReference>
<dbReference type="PANTHER" id="PTHR47738">
    <property type="entry name" value="PTS SYSTEM FRUCTOSE-LIKE EIIA COMPONENT-RELATED"/>
    <property type="match status" value="1"/>
</dbReference>
<dbReference type="eggNOG" id="COG1762">
    <property type="taxonomic scope" value="Bacteria"/>
</dbReference>
<proteinExistence type="predicted"/>
<name>H0QLU2_ARTG1</name>
<dbReference type="InterPro" id="IPR002178">
    <property type="entry name" value="PTS_EIIA_type-2_dom"/>
</dbReference>
<dbReference type="RefSeq" id="WP_003801425.1">
    <property type="nucleotide sequence ID" value="NZ_BAEG01000048.1"/>
</dbReference>
<organism evidence="2 3">
    <name type="scientific">Arthrobacter globiformis (strain ATCC 8010 / DSM 20124 / JCM 1332 / NBRC 12137 / NCIMB 8907 / NRRL B-2979 / 168)</name>
    <dbReference type="NCBI Taxonomy" id="1077972"/>
    <lineage>
        <taxon>Bacteria</taxon>
        <taxon>Bacillati</taxon>
        <taxon>Actinomycetota</taxon>
        <taxon>Actinomycetes</taxon>
        <taxon>Micrococcales</taxon>
        <taxon>Micrococcaceae</taxon>
        <taxon>Arthrobacter</taxon>
    </lineage>
</organism>
<dbReference type="CDD" id="cd00211">
    <property type="entry name" value="PTS_IIA_fru"/>
    <property type="match status" value="1"/>
</dbReference>
<dbReference type="Gene3D" id="3.40.930.10">
    <property type="entry name" value="Mannitol-specific EII, Chain A"/>
    <property type="match status" value="1"/>
</dbReference>
<dbReference type="OrthoDB" id="3192919at2"/>
<dbReference type="InterPro" id="IPR016152">
    <property type="entry name" value="PTrfase/Anion_transptr"/>
</dbReference>
<dbReference type="Proteomes" id="UP000003828">
    <property type="component" value="Unassembled WGS sequence"/>
</dbReference>
<accession>H0QLU2</accession>
<dbReference type="STRING" id="1077972.ARGLB_048_00170"/>
<dbReference type="Pfam" id="PF00359">
    <property type="entry name" value="PTS_EIIA_2"/>
    <property type="match status" value="1"/>
</dbReference>
<evidence type="ECO:0000313" key="3">
    <source>
        <dbReference type="Proteomes" id="UP000003828"/>
    </source>
</evidence>
<protein>
    <submittedName>
        <fullName evidence="2">Putative galactitol-specific phosphotransferase system enzyme IIA component</fullName>
    </submittedName>
</protein>
<dbReference type="InterPro" id="IPR051541">
    <property type="entry name" value="PTS_SugarTrans_NitroReg"/>
</dbReference>
<comment type="caution">
    <text evidence="2">The sequence shown here is derived from an EMBL/GenBank/DDBJ whole genome shotgun (WGS) entry which is preliminary data.</text>
</comment>
<dbReference type="PANTHER" id="PTHR47738:SF3">
    <property type="entry name" value="PHOSPHOTRANSFERASE SYSTEM MANNITOL_FRUCTOSE-SPECIFIC IIA DOMAIN CONTAINING PROTEIN"/>
    <property type="match status" value="1"/>
</dbReference>
<reference evidence="2 3" key="1">
    <citation type="submission" date="2011-12" db="EMBL/GenBank/DDBJ databases">
        <title>Whole genome shotgun sequence of Arthrobacter globiformis NBRC 12137.</title>
        <authorList>
            <person name="Miyazawa S."/>
            <person name="Hosoyama A."/>
            <person name="Tsuchikane K."/>
            <person name="Katsumata H."/>
            <person name="Yamazaki S."/>
            <person name="Fujita N."/>
        </authorList>
    </citation>
    <scope>NUCLEOTIDE SEQUENCE [LARGE SCALE GENOMIC DNA]</scope>
    <source>
        <strain evidence="2 3">NBRC 12137</strain>
    </source>
</reference>